<evidence type="ECO:0000256" key="14">
    <source>
        <dbReference type="PROSITE-ProRule" id="PRU00289"/>
    </source>
</evidence>
<dbReference type="GO" id="GO:0003677">
    <property type="term" value="F:DNA binding"/>
    <property type="evidence" value="ECO:0007669"/>
    <property type="project" value="UniProtKB-KW"/>
</dbReference>
<reference evidence="18 19" key="1">
    <citation type="journal article" date="2016" name="Nat. Commun.">
        <title>Thousands of microbial genomes shed light on interconnected biogeochemical processes in an aquifer system.</title>
        <authorList>
            <person name="Anantharaman K."/>
            <person name="Brown C.T."/>
            <person name="Hug L.A."/>
            <person name="Sharon I."/>
            <person name="Castelle C.J."/>
            <person name="Probst A.J."/>
            <person name="Thomas B.C."/>
            <person name="Singh A."/>
            <person name="Wilkins M.J."/>
            <person name="Karaoz U."/>
            <person name="Brodie E.L."/>
            <person name="Williams K.H."/>
            <person name="Hubbard S.S."/>
            <person name="Banfield J.F."/>
        </authorList>
    </citation>
    <scope>NUCLEOTIDE SEQUENCE [LARGE SCALE GENOMIC DNA]</scope>
</reference>
<evidence type="ECO:0000256" key="15">
    <source>
        <dbReference type="SAM" id="MobiDB-lite"/>
    </source>
</evidence>
<accession>A0A1G2T987</accession>
<evidence type="ECO:0000256" key="4">
    <source>
        <dbReference type="ARBA" id="ARBA00022618"/>
    </source>
</evidence>
<evidence type="ECO:0000256" key="7">
    <source>
        <dbReference type="ARBA" id="ARBA00022829"/>
    </source>
</evidence>
<dbReference type="SMART" id="SM00843">
    <property type="entry name" value="Ftsk_gamma"/>
    <property type="match status" value="1"/>
</dbReference>
<evidence type="ECO:0000256" key="6">
    <source>
        <dbReference type="ARBA" id="ARBA00022741"/>
    </source>
</evidence>
<comment type="similarity">
    <text evidence="2">Belongs to the FtsK/SpoIIIE/SftA family.</text>
</comment>
<dbReference type="Pfam" id="PF13491">
    <property type="entry name" value="FtsK_4TM"/>
    <property type="match status" value="1"/>
</dbReference>
<dbReference type="Gene3D" id="3.40.50.300">
    <property type="entry name" value="P-loop containing nucleotide triphosphate hydrolases"/>
    <property type="match status" value="1"/>
</dbReference>
<keyword evidence="7" id="KW-0159">Chromosome partition</keyword>
<dbReference type="GO" id="GO:0007059">
    <property type="term" value="P:chromosome segregation"/>
    <property type="evidence" value="ECO:0007669"/>
    <property type="project" value="UniProtKB-KW"/>
</dbReference>
<evidence type="ECO:0000256" key="8">
    <source>
        <dbReference type="ARBA" id="ARBA00022840"/>
    </source>
</evidence>
<name>A0A1G2T987_9BACT</name>
<feature type="transmembrane region" description="Helical" evidence="16">
    <location>
        <begin position="34"/>
        <end position="53"/>
    </location>
</feature>
<dbReference type="GO" id="GO:0005886">
    <property type="term" value="C:plasma membrane"/>
    <property type="evidence" value="ECO:0007669"/>
    <property type="project" value="UniProtKB-SubCell"/>
</dbReference>
<evidence type="ECO:0000256" key="16">
    <source>
        <dbReference type="SAM" id="Phobius"/>
    </source>
</evidence>
<dbReference type="Proteomes" id="UP000179264">
    <property type="component" value="Unassembled WGS sequence"/>
</dbReference>
<dbReference type="AlphaFoldDB" id="A0A1G2T987"/>
<dbReference type="InterPro" id="IPR050206">
    <property type="entry name" value="FtsK/SpoIIIE/SftA"/>
</dbReference>
<keyword evidence="12" id="KW-0131">Cell cycle</keyword>
<dbReference type="InterPro" id="IPR041027">
    <property type="entry name" value="FtsK_alpha"/>
</dbReference>
<feature type="domain" description="FtsK" evidence="17">
    <location>
        <begin position="374"/>
        <end position="585"/>
    </location>
</feature>
<protein>
    <recommendedName>
        <fullName evidence="17">FtsK domain-containing protein</fullName>
    </recommendedName>
</protein>
<feature type="transmembrane region" description="Helical" evidence="16">
    <location>
        <begin position="145"/>
        <end position="170"/>
    </location>
</feature>
<dbReference type="EMBL" id="MHVL01000013">
    <property type="protein sequence ID" value="OHA93732.1"/>
    <property type="molecule type" value="Genomic_DNA"/>
</dbReference>
<evidence type="ECO:0000256" key="3">
    <source>
        <dbReference type="ARBA" id="ARBA00022475"/>
    </source>
</evidence>
<evidence type="ECO:0000256" key="5">
    <source>
        <dbReference type="ARBA" id="ARBA00022692"/>
    </source>
</evidence>
<keyword evidence="4" id="KW-0132">Cell division</keyword>
<dbReference type="Pfam" id="PF01580">
    <property type="entry name" value="FtsK_SpoIIIE"/>
    <property type="match status" value="1"/>
</dbReference>
<dbReference type="InterPro" id="IPR027417">
    <property type="entry name" value="P-loop_NTPase"/>
</dbReference>
<comment type="caution">
    <text evidence="18">The sequence shown here is derived from an EMBL/GenBank/DDBJ whole genome shotgun (WGS) entry which is preliminary data.</text>
</comment>
<feature type="region of interest" description="Disordered" evidence="15">
    <location>
        <begin position="714"/>
        <end position="741"/>
    </location>
</feature>
<proteinExistence type="inferred from homology"/>
<evidence type="ECO:0000256" key="9">
    <source>
        <dbReference type="ARBA" id="ARBA00022989"/>
    </source>
</evidence>
<evidence type="ECO:0000256" key="13">
    <source>
        <dbReference type="ARBA" id="ARBA00025923"/>
    </source>
</evidence>
<evidence type="ECO:0000256" key="1">
    <source>
        <dbReference type="ARBA" id="ARBA00004651"/>
    </source>
</evidence>
<dbReference type="SUPFAM" id="SSF46785">
    <property type="entry name" value="Winged helix' DNA-binding domain"/>
    <property type="match status" value="1"/>
</dbReference>
<keyword evidence="3" id="KW-1003">Cell membrane</keyword>
<gene>
    <name evidence="18" type="ORF">A2W58_00760</name>
</gene>
<dbReference type="InterPro" id="IPR025199">
    <property type="entry name" value="FtsK_4TM"/>
</dbReference>
<dbReference type="Pfam" id="PF17854">
    <property type="entry name" value="FtsK_alpha"/>
    <property type="match status" value="1"/>
</dbReference>
<organism evidence="18 19">
    <name type="scientific">Candidatus Zambryskibacteria bacterium RIFCSPHIGHO2_02_38_10.5</name>
    <dbReference type="NCBI Taxonomy" id="1802742"/>
    <lineage>
        <taxon>Bacteria</taxon>
        <taxon>Candidatus Zambryskiibacteriota</taxon>
    </lineage>
</organism>
<keyword evidence="8 14" id="KW-0067">ATP-binding</keyword>
<dbReference type="GO" id="GO:0005524">
    <property type="term" value="F:ATP binding"/>
    <property type="evidence" value="ECO:0007669"/>
    <property type="project" value="UniProtKB-UniRule"/>
</dbReference>
<evidence type="ECO:0000256" key="11">
    <source>
        <dbReference type="ARBA" id="ARBA00023136"/>
    </source>
</evidence>
<dbReference type="SUPFAM" id="SSF52540">
    <property type="entry name" value="P-loop containing nucleoside triphosphate hydrolases"/>
    <property type="match status" value="1"/>
</dbReference>
<feature type="binding site" evidence="14">
    <location>
        <begin position="393"/>
        <end position="400"/>
    </location>
    <ligand>
        <name>ATP</name>
        <dbReference type="ChEBI" id="CHEBI:30616"/>
    </ligand>
</feature>
<dbReference type="InterPro" id="IPR018541">
    <property type="entry name" value="Ftsk_gamma"/>
</dbReference>
<dbReference type="InterPro" id="IPR003593">
    <property type="entry name" value="AAA+_ATPase"/>
</dbReference>
<comment type="subunit">
    <text evidence="13">Homohexamer. Forms a ring that surrounds DNA.</text>
</comment>
<evidence type="ECO:0000256" key="10">
    <source>
        <dbReference type="ARBA" id="ARBA00023125"/>
    </source>
</evidence>
<dbReference type="Gene3D" id="1.10.10.10">
    <property type="entry name" value="Winged helix-like DNA-binding domain superfamily/Winged helix DNA-binding domain"/>
    <property type="match status" value="1"/>
</dbReference>
<dbReference type="Gene3D" id="3.30.980.40">
    <property type="match status" value="1"/>
</dbReference>
<dbReference type="PANTHER" id="PTHR22683">
    <property type="entry name" value="SPORULATION PROTEIN RELATED"/>
    <property type="match status" value="1"/>
</dbReference>
<dbReference type="InterPro" id="IPR036388">
    <property type="entry name" value="WH-like_DNA-bd_sf"/>
</dbReference>
<keyword evidence="11 16" id="KW-0472">Membrane</keyword>
<keyword evidence="6 14" id="KW-0547">Nucleotide-binding</keyword>
<dbReference type="InterPro" id="IPR002543">
    <property type="entry name" value="FtsK_dom"/>
</dbReference>
<evidence type="ECO:0000313" key="19">
    <source>
        <dbReference type="Proteomes" id="UP000179264"/>
    </source>
</evidence>
<dbReference type="InterPro" id="IPR036390">
    <property type="entry name" value="WH_DNA-bd_sf"/>
</dbReference>
<evidence type="ECO:0000256" key="12">
    <source>
        <dbReference type="ARBA" id="ARBA00023306"/>
    </source>
</evidence>
<dbReference type="PANTHER" id="PTHR22683:SF41">
    <property type="entry name" value="DNA TRANSLOCASE FTSK"/>
    <property type="match status" value="1"/>
</dbReference>
<feature type="transmembrane region" description="Helical" evidence="16">
    <location>
        <begin position="73"/>
        <end position="90"/>
    </location>
</feature>
<keyword evidence="5 16" id="KW-0812">Transmembrane</keyword>
<dbReference type="PROSITE" id="PS50901">
    <property type="entry name" value="FTSK"/>
    <property type="match status" value="1"/>
</dbReference>
<keyword evidence="9 16" id="KW-1133">Transmembrane helix</keyword>
<dbReference type="Pfam" id="PF09397">
    <property type="entry name" value="FtsK_gamma"/>
    <property type="match status" value="1"/>
</dbReference>
<evidence type="ECO:0000259" key="17">
    <source>
        <dbReference type="PROSITE" id="PS50901"/>
    </source>
</evidence>
<sequence length="741" mass="80722">MFSKNKKDWKKEKKKDSNDSLIGKGRLQEETVRAIVAVAFFVLGVFFILSAFGKGGRMGELAYYLLHDILFGVGYYLLPVLFFILCISFFKSLHKKLALTHSVGGALFFLSSLALTNIVLSEKGGIVGGFISHPLQNLFDTPASIIILVAVVIISLLIIFDAPLSFSPILSLFSALFRKKDLGEENVPEPELIIANASALTEESQKDAGREVGTDKISPGKNDLMEKKDEFGISPLLWNGKEFVPPPLSLLLEDRGKPGVGDIKANSNIIKRTLLNFGINVEMDEISIGPSITRYALKPAEGVKLSRIVGLQNDLALALAAHPIRIEAPIPGKSLVGIEIPNSTKTTVGLGTILASPEFQDSDKPLLMCLGKGISGVTFFANLAKSPHLLIAGATGSGKSVTIHAIITSFLYRNSPNNLKFIMVDPKRVELTLYNKIPHLLTPVITDAKKAILALKWAAKEMDRRYDILQAESLQNIASYHKNVLEPILKSAHKKNSASIDSRGLATTETMPYIVIIIDELADIMQAYPRELESAIVRLAQMSRAVGIHLILSTQRPSVNIITGLIKANIPSRLALQVSSQIDSRTILDGSGAEKLLGAGDMLYLSGDMSQPQRIQSAYISENETKAVVKYLVDSYANEIPSEINLTGETAKNNIFEATLDEKEIEDDDLYEEAKQTVLQAGKASTSYLQRKLGIGYARAARLIDMLEERSVIGPGSGAKAREVHPSAEIEPGIEPSNKPE</sequence>
<evidence type="ECO:0000256" key="2">
    <source>
        <dbReference type="ARBA" id="ARBA00006474"/>
    </source>
</evidence>
<evidence type="ECO:0000313" key="18">
    <source>
        <dbReference type="EMBL" id="OHA93732.1"/>
    </source>
</evidence>
<comment type="subcellular location">
    <subcellularLocation>
        <location evidence="1">Cell membrane</location>
        <topology evidence="1">Multi-pass membrane protein</topology>
    </subcellularLocation>
</comment>
<dbReference type="SMART" id="SM00382">
    <property type="entry name" value="AAA"/>
    <property type="match status" value="1"/>
</dbReference>
<keyword evidence="10" id="KW-0238">DNA-binding</keyword>
<dbReference type="GO" id="GO:0051301">
    <property type="term" value="P:cell division"/>
    <property type="evidence" value="ECO:0007669"/>
    <property type="project" value="UniProtKB-KW"/>
</dbReference>